<name>A0A0D6EVF7_9PROT</name>
<evidence type="ECO:0000313" key="2">
    <source>
        <dbReference type="Proteomes" id="UP000064007"/>
    </source>
</evidence>
<dbReference type="Pfam" id="PF04250">
    <property type="entry name" value="DUF429"/>
    <property type="match status" value="1"/>
</dbReference>
<proteinExistence type="predicted"/>
<dbReference type="InterPro" id="IPR007362">
    <property type="entry name" value="DUF429"/>
</dbReference>
<gene>
    <name evidence="1" type="ORF">BN1208_0594</name>
</gene>
<evidence type="ECO:0008006" key="3">
    <source>
        <dbReference type="Google" id="ProtNLM"/>
    </source>
</evidence>
<dbReference type="KEGG" id="mbat:BN1208_0594"/>
<organism evidence="1 2">
    <name type="scientific">Candidatus Methylopumilus planktonicus</name>
    <dbReference type="NCBI Taxonomy" id="1581557"/>
    <lineage>
        <taxon>Bacteria</taxon>
        <taxon>Pseudomonadati</taxon>
        <taxon>Pseudomonadota</taxon>
        <taxon>Betaproteobacteria</taxon>
        <taxon>Nitrosomonadales</taxon>
        <taxon>Methylophilaceae</taxon>
        <taxon>Candidatus Methylopumilus</taxon>
    </lineage>
</organism>
<dbReference type="EMBL" id="LN827929">
    <property type="protein sequence ID" value="CEZ19481.1"/>
    <property type="molecule type" value="Genomic_DNA"/>
</dbReference>
<accession>A0A0D6EVF7</accession>
<dbReference type="HOGENOM" id="CLU_080977_1_0_4"/>
<keyword evidence="2" id="KW-1185">Reference proteome</keyword>
<dbReference type="Proteomes" id="UP000064007">
    <property type="component" value="Chromosome 1"/>
</dbReference>
<sequence length="228" mass="26421">MSLIIGIDGCKSGWFAVWQNQDEVIETAIFQSMNNLKDFFIKSNQLIIGIDIPVVLSEVMPREADQLARKLLSKKASSIFTAPTPEMLEQPNYEKASLVSKKLIGKSMSLQSWYLFPKIRDVQTVLHHEDIKIFEIHPEVSFRAMNNENVIIESKKTAEGFKIRKFLLDKHFLNFNFDAIRNKYKKKDVMDNDILDALVVLWSTKRIVNNQALYLPEKPEKPNMQIVY</sequence>
<dbReference type="AlphaFoldDB" id="A0A0D6EVF7"/>
<dbReference type="STRING" id="1581557.BN1208_0594"/>
<evidence type="ECO:0000313" key="1">
    <source>
        <dbReference type="EMBL" id="CEZ19481.1"/>
    </source>
</evidence>
<dbReference type="OrthoDB" id="9811476at2"/>
<protein>
    <recommendedName>
        <fullName evidence="3">DUF429 domain-containing protein</fullName>
    </recommendedName>
</protein>
<dbReference type="RefSeq" id="WP_046487759.1">
    <property type="nucleotide sequence ID" value="NZ_LN827929.1"/>
</dbReference>
<reference evidence="2" key="1">
    <citation type="submission" date="2014-12" db="EMBL/GenBank/DDBJ databases">
        <authorList>
            <person name="Salcher M.M."/>
        </authorList>
    </citation>
    <scope>NUCLEOTIDE SEQUENCE [LARGE SCALE GENOMIC DNA]</scope>
    <source>
        <strain evidence="2">MMS-10A-171</strain>
    </source>
</reference>